<dbReference type="InterPro" id="IPR008927">
    <property type="entry name" value="6-PGluconate_DH-like_C_sf"/>
</dbReference>
<dbReference type="InterPro" id="IPR013328">
    <property type="entry name" value="6PGD_dom2"/>
</dbReference>
<dbReference type="EMBL" id="LCYG01000037">
    <property type="protein sequence ID" value="KLK92362.1"/>
    <property type="molecule type" value="Genomic_DNA"/>
</dbReference>
<dbReference type="STRING" id="1225564.AA309_15415"/>
<feature type="domain" description="6-phosphogluconate dehydrogenase NADP-binding" evidence="4">
    <location>
        <begin position="9"/>
        <end position="163"/>
    </location>
</feature>
<dbReference type="AlphaFoldDB" id="A0A0H1RID2"/>
<feature type="domain" description="3-hydroxyisobutyrate dehydrogenase-like NAD-binding" evidence="5">
    <location>
        <begin position="168"/>
        <end position="285"/>
    </location>
</feature>
<sequence>MTPSSSAAVAFLGIGLMGSRQARRLLEAGYDLTVWNRSREKAEVLAPLGARVMDAAPDAVRDVEIVVLMLENGGIVTDVLFAQGVAEALRPGTILVDMSSIKPAEAQDHAKLLAERGVHHIDAPVSGGTVGAEQGTLAIMAGGDAEAFSRVKPVLEVMGRPVHVGPHGAGQLAKLANQIIVGVTIGAVAEALLLAERGGADPAKVREALRGGFAESRILDLHGQRMVERDFVTKGRSVTHLKDLDNALDAAERLSLQDVPYTALTADLFRGLIENAGDLDHSGLLVELERRNDRPVR</sequence>
<dbReference type="InterPro" id="IPR036291">
    <property type="entry name" value="NAD(P)-bd_dom_sf"/>
</dbReference>
<comment type="caution">
    <text evidence="6">The sequence shown here is derived from an EMBL/GenBank/DDBJ whole genome shotgun (WGS) entry which is preliminary data.</text>
</comment>
<dbReference type="InterPro" id="IPR006115">
    <property type="entry name" value="6PGDH_NADP-bd"/>
</dbReference>
<dbReference type="Pfam" id="PF03446">
    <property type="entry name" value="NAD_binding_2"/>
    <property type="match status" value="1"/>
</dbReference>
<reference evidence="6 7" key="1">
    <citation type="submission" date="2015-05" db="EMBL/GenBank/DDBJ databases">
        <title>Draft genome sequence of Microvirga vignae strain BR3299, a novel nitrogen fixing bacteria isolated from Brazil semi-aired region.</title>
        <authorList>
            <person name="Zilli J.E."/>
            <person name="Passos S.R."/>
            <person name="Leite J."/>
            <person name="Baldani J.I."/>
            <person name="Xavier G.R."/>
            <person name="Rumjaneck N.G."/>
            <person name="Simoes-Araujo J.L."/>
        </authorList>
    </citation>
    <scope>NUCLEOTIDE SEQUENCE [LARGE SCALE GENOMIC DNA]</scope>
    <source>
        <strain evidence="6 7">BR3299</strain>
    </source>
</reference>
<feature type="active site" evidence="3">
    <location>
        <position position="174"/>
    </location>
</feature>
<protein>
    <submittedName>
        <fullName evidence="6">2-hydroxy-3-oxopropionate reductase</fullName>
    </submittedName>
</protein>
<evidence type="ECO:0000256" key="3">
    <source>
        <dbReference type="PIRSR" id="PIRSR000103-1"/>
    </source>
</evidence>
<dbReference type="Pfam" id="PF14833">
    <property type="entry name" value="NAD_binding_11"/>
    <property type="match status" value="1"/>
</dbReference>
<organism evidence="6 7">
    <name type="scientific">Microvirga vignae</name>
    <dbReference type="NCBI Taxonomy" id="1225564"/>
    <lineage>
        <taxon>Bacteria</taxon>
        <taxon>Pseudomonadati</taxon>
        <taxon>Pseudomonadota</taxon>
        <taxon>Alphaproteobacteria</taxon>
        <taxon>Hyphomicrobiales</taxon>
        <taxon>Methylobacteriaceae</taxon>
        <taxon>Microvirga</taxon>
    </lineage>
</organism>
<evidence type="ECO:0000313" key="6">
    <source>
        <dbReference type="EMBL" id="KLK92362.1"/>
    </source>
</evidence>
<keyword evidence="1" id="KW-0560">Oxidoreductase</keyword>
<dbReference type="Proteomes" id="UP000035489">
    <property type="component" value="Unassembled WGS sequence"/>
</dbReference>
<dbReference type="Gene3D" id="3.40.50.720">
    <property type="entry name" value="NAD(P)-binding Rossmann-like Domain"/>
    <property type="match status" value="1"/>
</dbReference>
<dbReference type="PANTHER" id="PTHR43060:SF15">
    <property type="entry name" value="3-HYDROXYISOBUTYRATE DEHYDROGENASE-LIKE 1, MITOCHONDRIAL-RELATED"/>
    <property type="match status" value="1"/>
</dbReference>
<dbReference type="InterPro" id="IPR015815">
    <property type="entry name" value="HIBADH-related"/>
</dbReference>
<evidence type="ECO:0000256" key="2">
    <source>
        <dbReference type="ARBA" id="ARBA00023027"/>
    </source>
</evidence>
<evidence type="ECO:0000259" key="4">
    <source>
        <dbReference type="Pfam" id="PF03446"/>
    </source>
</evidence>
<accession>A0A0H1RID2</accession>
<dbReference type="GO" id="GO:0016491">
    <property type="term" value="F:oxidoreductase activity"/>
    <property type="evidence" value="ECO:0007669"/>
    <property type="project" value="UniProtKB-KW"/>
</dbReference>
<dbReference type="OrthoDB" id="9812907at2"/>
<dbReference type="SUPFAM" id="SSF48179">
    <property type="entry name" value="6-phosphogluconate dehydrogenase C-terminal domain-like"/>
    <property type="match status" value="1"/>
</dbReference>
<dbReference type="GO" id="GO:0050661">
    <property type="term" value="F:NADP binding"/>
    <property type="evidence" value="ECO:0007669"/>
    <property type="project" value="InterPro"/>
</dbReference>
<keyword evidence="2" id="KW-0520">NAD</keyword>
<dbReference type="InterPro" id="IPR029154">
    <property type="entry name" value="HIBADH-like_NADP-bd"/>
</dbReference>
<dbReference type="SUPFAM" id="SSF51735">
    <property type="entry name" value="NAD(P)-binding Rossmann-fold domains"/>
    <property type="match status" value="1"/>
</dbReference>
<dbReference type="PATRIC" id="fig|1225564.3.peg.3976"/>
<gene>
    <name evidence="6" type="ORF">AA309_15415</name>
</gene>
<dbReference type="RefSeq" id="WP_047189903.1">
    <property type="nucleotide sequence ID" value="NZ_LCYG01000037.1"/>
</dbReference>
<dbReference type="Gene3D" id="1.10.1040.10">
    <property type="entry name" value="N-(1-d-carboxylethyl)-l-norvaline Dehydrogenase, domain 2"/>
    <property type="match status" value="1"/>
</dbReference>
<dbReference type="PIRSF" id="PIRSF000103">
    <property type="entry name" value="HIBADH"/>
    <property type="match status" value="1"/>
</dbReference>
<dbReference type="PANTHER" id="PTHR43060">
    <property type="entry name" value="3-HYDROXYISOBUTYRATE DEHYDROGENASE-LIKE 1, MITOCHONDRIAL-RELATED"/>
    <property type="match status" value="1"/>
</dbReference>
<proteinExistence type="predicted"/>
<keyword evidence="7" id="KW-1185">Reference proteome</keyword>
<evidence type="ECO:0000259" key="5">
    <source>
        <dbReference type="Pfam" id="PF14833"/>
    </source>
</evidence>
<dbReference type="GO" id="GO:0051287">
    <property type="term" value="F:NAD binding"/>
    <property type="evidence" value="ECO:0007669"/>
    <property type="project" value="InterPro"/>
</dbReference>
<name>A0A0H1RID2_9HYPH</name>
<evidence type="ECO:0000313" key="7">
    <source>
        <dbReference type="Proteomes" id="UP000035489"/>
    </source>
</evidence>
<evidence type="ECO:0000256" key="1">
    <source>
        <dbReference type="ARBA" id="ARBA00023002"/>
    </source>
</evidence>